<name>A0ACB7YLY0_9ERIC</name>
<evidence type="ECO:0000313" key="1">
    <source>
        <dbReference type="EMBL" id="KAH7854174.1"/>
    </source>
</evidence>
<protein>
    <submittedName>
        <fullName evidence="1">Uncharacterized protein</fullName>
    </submittedName>
</protein>
<evidence type="ECO:0000313" key="2">
    <source>
        <dbReference type="Proteomes" id="UP000828048"/>
    </source>
</evidence>
<reference evidence="1 2" key="1">
    <citation type="journal article" date="2021" name="Hortic Res">
        <title>High-quality reference genome and annotation aids understanding of berry development for evergreen blueberry (Vaccinium darrowii).</title>
        <authorList>
            <person name="Yu J."/>
            <person name="Hulse-Kemp A.M."/>
            <person name="Babiker E."/>
            <person name="Staton M."/>
        </authorList>
    </citation>
    <scope>NUCLEOTIDE SEQUENCE [LARGE SCALE GENOMIC DNA]</scope>
    <source>
        <strain evidence="2">cv. NJ 8807/NJ 8810</strain>
        <tissue evidence="1">Young leaf</tissue>
    </source>
</reference>
<accession>A0ACB7YLY0</accession>
<organism evidence="1 2">
    <name type="scientific">Vaccinium darrowii</name>
    <dbReference type="NCBI Taxonomy" id="229202"/>
    <lineage>
        <taxon>Eukaryota</taxon>
        <taxon>Viridiplantae</taxon>
        <taxon>Streptophyta</taxon>
        <taxon>Embryophyta</taxon>
        <taxon>Tracheophyta</taxon>
        <taxon>Spermatophyta</taxon>
        <taxon>Magnoliopsida</taxon>
        <taxon>eudicotyledons</taxon>
        <taxon>Gunneridae</taxon>
        <taxon>Pentapetalae</taxon>
        <taxon>asterids</taxon>
        <taxon>Ericales</taxon>
        <taxon>Ericaceae</taxon>
        <taxon>Vaccinioideae</taxon>
        <taxon>Vaccinieae</taxon>
        <taxon>Vaccinium</taxon>
    </lineage>
</organism>
<dbReference type="Proteomes" id="UP000828048">
    <property type="component" value="Chromosome 11"/>
</dbReference>
<dbReference type="EMBL" id="CM037161">
    <property type="protein sequence ID" value="KAH7854174.1"/>
    <property type="molecule type" value="Genomic_DNA"/>
</dbReference>
<keyword evidence="2" id="KW-1185">Reference proteome</keyword>
<proteinExistence type="predicted"/>
<gene>
    <name evidence="1" type="ORF">Vadar_011037</name>
</gene>
<sequence>MDNISSPSNLSKQVSTPLLISLIGIASTTLAIVIYHLITIKYCASRSRHHRQPTNAPPYSDSENSPSRGLDTKLLETVPVVSYSALKPDVFRIDQSECVICLSELEEGESVRVLPSCHHAFHVPCVDQWFTGHANCPVCRSPIVAPMVPKLLKTSPEIGLVQETTRQTLPVPHKPLASQRHHRYDSDVTGGAGHFRSVDLPPEGGLGMKLKRSYSMDQCYLVVIEMGRSESESTVGGGGGSSSEKLSSSLMPSTSTSSGGGFSNSGKVDRSVRGLDRVSAKLFRSFLRLRMGRGGTGNGMLLPY</sequence>
<comment type="caution">
    <text evidence="1">The sequence shown here is derived from an EMBL/GenBank/DDBJ whole genome shotgun (WGS) entry which is preliminary data.</text>
</comment>